<reference evidence="1 2" key="1">
    <citation type="journal article" date="2022" name="Plant J.">
        <title>Chromosome-level genome of Camellia lanceoleosa provides a valuable resource for understanding genome evolution and self-incompatibility.</title>
        <authorList>
            <person name="Gong W."/>
            <person name="Xiao S."/>
            <person name="Wang L."/>
            <person name="Liao Z."/>
            <person name="Chang Y."/>
            <person name="Mo W."/>
            <person name="Hu G."/>
            <person name="Li W."/>
            <person name="Zhao G."/>
            <person name="Zhu H."/>
            <person name="Hu X."/>
            <person name="Ji K."/>
            <person name="Xiang X."/>
            <person name="Song Q."/>
            <person name="Yuan D."/>
            <person name="Jin S."/>
            <person name="Zhang L."/>
        </authorList>
    </citation>
    <scope>NUCLEOTIDE SEQUENCE [LARGE SCALE GENOMIC DNA]</scope>
    <source>
        <strain evidence="1">SQ_2022a</strain>
    </source>
</reference>
<name>A0ACC0J6Y1_9ERIC</name>
<proteinExistence type="predicted"/>
<evidence type="ECO:0000313" key="2">
    <source>
        <dbReference type="Proteomes" id="UP001060215"/>
    </source>
</evidence>
<keyword evidence="2" id="KW-1185">Reference proteome</keyword>
<accession>A0ACC0J6Y1</accession>
<protein>
    <submittedName>
        <fullName evidence="1">NAC domain-containing protein 22</fullName>
    </submittedName>
</protein>
<gene>
    <name evidence="1" type="ORF">LOK49_LG01G02779</name>
</gene>
<dbReference type="Proteomes" id="UP001060215">
    <property type="component" value="Chromosome 1"/>
</dbReference>
<sequence length="121" mass="13441">MDNKTTPELTLPGFRFHPTEEELLNYYLKKIAMGNNKLSLNIIGFLNIYHHEPWELPGIRLAEVFALDGVHLPVMTSWHEGFGDCGVIQNHNAVLKDMVGSVATKSGLPNRSDPMAFPAGP</sequence>
<comment type="caution">
    <text evidence="1">The sequence shown here is derived from an EMBL/GenBank/DDBJ whole genome shotgun (WGS) entry which is preliminary data.</text>
</comment>
<organism evidence="1 2">
    <name type="scientific">Camellia lanceoleosa</name>
    <dbReference type="NCBI Taxonomy" id="1840588"/>
    <lineage>
        <taxon>Eukaryota</taxon>
        <taxon>Viridiplantae</taxon>
        <taxon>Streptophyta</taxon>
        <taxon>Embryophyta</taxon>
        <taxon>Tracheophyta</taxon>
        <taxon>Spermatophyta</taxon>
        <taxon>Magnoliopsida</taxon>
        <taxon>eudicotyledons</taxon>
        <taxon>Gunneridae</taxon>
        <taxon>Pentapetalae</taxon>
        <taxon>asterids</taxon>
        <taxon>Ericales</taxon>
        <taxon>Theaceae</taxon>
        <taxon>Camellia</taxon>
    </lineage>
</organism>
<evidence type="ECO:0000313" key="1">
    <source>
        <dbReference type="EMBL" id="KAI8032841.1"/>
    </source>
</evidence>
<dbReference type="EMBL" id="CM045758">
    <property type="protein sequence ID" value="KAI8032841.1"/>
    <property type="molecule type" value="Genomic_DNA"/>
</dbReference>